<evidence type="ECO:0000256" key="3">
    <source>
        <dbReference type="PROSITE-ProRule" id="PRU01248"/>
    </source>
</evidence>
<dbReference type="InterPro" id="IPR002104">
    <property type="entry name" value="Integrase_catalytic"/>
</dbReference>
<evidence type="ECO:0000259" key="5">
    <source>
        <dbReference type="PROSITE" id="PS51900"/>
    </source>
</evidence>
<keyword evidence="7" id="KW-1185">Reference proteome</keyword>
<evidence type="ECO:0000256" key="1">
    <source>
        <dbReference type="ARBA" id="ARBA00023125"/>
    </source>
</evidence>
<dbReference type="InterPro" id="IPR010998">
    <property type="entry name" value="Integrase_recombinase_N"/>
</dbReference>
<evidence type="ECO:0008006" key="8">
    <source>
        <dbReference type="Google" id="ProtNLM"/>
    </source>
</evidence>
<dbReference type="Proteomes" id="UP000195331">
    <property type="component" value="Chromosome"/>
</dbReference>
<dbReference type="PANTHER" id="PTHR30349:SF91">
    <property type="entry name" value="INTA PROTEIN"/>
    <property type="match status" value="1"/>
</dbReference>
<protein>
    <recommendedName>
        <fullName evidence="8">Site-specific integrase</fullName>
    </recommendedName>
</protein>
<name>A0A1Y0BZ20_9MYCO</name>
<dbReference type="Pfam" id="PF00589">
    <property type="entry name" value="Phage_integrase"/>
    <property type="match status" value="1"/>
</dbReference>
<reference evidence="6 7" key="1">
    <citation type="submission" date="2017-04" db="EMBL/GenBank/DDBJ databases">
        <title>Whole Genome Sequence of 1,4-Dioxane Degrading Bacterium Mycobacterium dioxanotrophicus PH-06.</title>
        <authorList>
            <person name="He Y."/>
        </authorList>
    </citation>
    <scope>NUCLEOTIDE SEQUENCE [LARGE SCALE GENOMIC DNA]</scope>
    <source>
        <strain evidence="6 7">PH-06</strain>
    </source>
</reference>
<dbReference type="GO" id="GO:0006310">
    <property type="term" value="P:DNA recombination"/>
    <property type="evidence" value="ECO:0007669"/>
    <property type="project" value="UniProtKB-KW"/>
</dbReference>
<dbReference type="GO" id="GO:0015074">
    <property type="term" value="P:DNA integration"/>
    <property type="evidence" value="ECO:0007669"/>
    <property type="project" value="InterPro"/>
</dbReference>
<feature type="domain" description="Core-binding (CB)" evidence="5">
    <location>
        <begin position="76"/>
        <end position="169"/>
    </location>
</feature>
<dbReference type="RefSeq" id="WP_087074135.1">
    <property type="nucleotide sequence ID" value="NZ_CP020809.1"/>
</dbReference>
<sequence length="400" mass="44024">MAERRQLPPQIKRVELAARRGGRPVVRYQLTVDVGQVDGKRKQLRKRYRTEAEARDALDTIRGDVAKGTYVHPTERTVKAAIDDWLAGKRAADRAESTVDGYAEKFSVVIDQLGDVQVQKLTKRHVADLVIALRAGGLLSPTGKARKPWSPRSVNYLLGILESVLDSEVKQGHVVRNVVALVDRIDGDAKPPDPLTEAEVETLLAHIEGDRYAIAWHLALAGLRLGEICGMRWSAIDLDAKTITVENTRLQRGKKQIEKTPKSRAGRRKLPLPDHLVAVLKATRKIQAADRLKLGEAYEPSGYVVVNEAGAALTPNAVEDRWPRVLKAAGLRHHRLHDARHTCGTLMHLKGVPIAVISAWLGHASKAFTLQTYVNPKPEALAVAAQSFAQVVTIRDKSGS</sequence>
<evidence type="ECO:0000313" key="7">
    <source>
        <dbReference type="Proteomes" id="UP000195331"/>
    </source>
</evidence>
<dbReference type="EMBL" id="CP020809">
    <property type="protein sequence ID" value="ART68159.1"/>
    <property type="molecule type" value="Genomic_DNA"/>
</dbReference>
<evidence type="ECO:0000259" key="4">
    <source>
        <dbReference type="PROSITE" id="PS51898"/>
    </source>
</evidence>
<dbReference type="InterPro" id="IPR050090">
    <property type="entry name" value="Tyrosine_recombinase_XerCD"/>
</dbReference>
<dbReference type="PANTHER" id="PTHR30349">
    <property type="entry name" value="PHAGE INTEGRASE-RELATED"/>
    <property type="match status" value="1"/>
</dbReference>
<gene>
    <name evidence="6" type="ORF">BTO20_05760</name>
</gene>
<dbReference type="Gene3D" id="1.10.443.10">
    <property type="entry name" value="Intergrase catalytic core"/>
    <property type="match status" value="1"/>
</dbReference>
<dbReference type="Gene3D" id="1.10.150.130">
    <property type="match status" value="1"/>
</dbReference>
<organism evidence="6 7">
    <name type="scientific">Mycobacterium dioxanotrophicus</name>
    <dbReference type="NCBI Taxonomy" id="482462"/>
    <lineage>
        <taxon>Bacteria</taxon>
        <taxon>Bacillati</taxon>
        <taxon>Actinomycetota</taxon>
        <taxon>Actinomycetes</taxon>
        <taxon>Mycobacteriales</taxon>
        <taxon>Mycobacteriaceae</taxon>
        <taxon>Mycobacterium</taxon>
    </lineage>
</organism>
<dbReference type="OrthoDB" id="1822491at2"/>
<keyword evidence="1 3" id="KW-0238">DNA-binding</keyword>
<dbReference type="PROSITE" id="PS51900">
    <property type="entry name" value="CB"/>
    <property type="match status" value="1"/>
</dbReference>
<dbReference type="CDD" id="cd01189">
    <property type="entry name" value="INT_ICEBs1_C_like"/>
    <property type="match status" value="1"/>
</dbReference>
<dbReference type="Pfam" id="PF14657">
    <property type="entry name" value="Arm-DNA-bind_4"/>
    <property type="match status" value="1"/>
</dbReference>
<dbReference type="SUPFAM" id="SSF56349">
    <property type="entry name" value="DNA breaking-rejoining enzymes"/>
    <property type="match status" value="1"/>
</dbReference>
<feature type="domain" description="Tyr recombinase" evidence="4">
    <location>
        <begin position="190"/>
        <end position="386"/>
    </location>
</feature>
<dbReference type="PROSITE" id="PS51898">
    <property type="entry name" value="TYR_RECOMBINASE"/>
    <property type="match status" value="1"/>
</dbReference>
<dbReference type="InterPro" id="IPR011010">
    <property type="entry name" value="DNA_brk_join_enz"/>
</dbReference>
<evidence type="ECO:0000256" key="2">
    <source>
        <dbReference type="ARBA" id="ARBA00023172"/>
    </source>
</evidence>
<evidence type="ECO:0000313" key="6">
    <source>
        <dbReference type="EMBL" id="ART68159.1"/>
    </source>
</evidence>
<dbReference type="GO" id="GO:0003677">
    <property type="term" value="F:DNA binding"/>
    <property type="evidence" value="ECO:0007669"/>
    <property type="project" value="UniProtKB-UniRule"/>
</dbReference>
<dbReference type="InterPro" id="IPR028259">
    <property type="entry name" value="AP2-like_int_N"/>
</dbReference>
<accession>A0A1Y0BZ20</accession>
<proteinExistence type="predicted"/>
<keyword evidence="2" id="KW-0233">DNA recombination</keyword>
<dbReference type="InterPro" id="IPR044068">
    <property type="entry name" value="CB"/>
</dbReference>
<dbReference type="InterPro" id="IPR013762">
    <property type="entry name" value="Integrase-like_cat_sf"/>
</dbReference>
<dbReference type="AlphaFoldDB" id="A0A1Y0BZ20"/>
<dbReference type="KEGG" id="mdx:BTO20_05760"/>